<protein>
    <submittedName>
        <fullName evidence="2">296_t:CDS:1</fullName>
    </submittedName>
</protein>
<evidence type="ECO:0000313" key="2">
    <source>
        <dbReference type="EMBL" id="CAG8794516.1"/>
    </source>
</evidence>
<evidence type="ECO:0000256" key="1">
    <source>
        <dbReference type="SAM" id="Coils"/>
    </source>
</evidence>
<comment type="caution">
    <text evidence="2">The sequence shown here is derived from an EMBL/GenBank/DDBJ whole genome shotgun (WGS) entry which is preliminary data.</text>
</comment>
<dbReference type="Proteomes" id="UP000789759">
    <property type="component" value="Unassembled WGS sequence"/>
</dbReference>
<keyword evidence="3" id="KW-1185">Reference proteome</keyword>
<organism evidence="2 3">
    <name type="scientific">Cetraspora pellucida</name>
    <dbReference type="NCBI Taxonomy" id="1433469"/>
    <lineage>
        <taxon>Eukaryota</taxon>
        <taxon>Fungi</taxon>
        <taxon>Fungi incertae sedis</taxon>
        <taxon>Mucoromycota</taxon>
        <taxon>Glomeromycotina</taxon>
        <taxon>Glomeromycetes</taxon>
        <taxon>Diversisporales</taxon>
        <taxon>Gigasporaceae</taxon>
        <taxon>Cetraspora</taxon>
    </lineage>
</organism>
<feature type="coiled-coil region" evidence="1">
    <location>
        <begin position="230"/>
        <end position="257"/>
    </location>
</feature>
<feature type="non-terminal residue" evidence="2">
    <location>
        <position position="1"/>
    </location>
</feature>
<keyword evidence="1" id="KW-0175">Coiled coil</keyword>
<accession>A0A9N9JS22</accession>
<reference evidence="2" key="1">
    <citation type="submission" date="2021-06" db="EMBL/GenBank/DDBJ databases">
        <authorList>
            <person name="Kallberg Y."/>
            <person name="Tangrot J."/>
            <person name="Rosling A."/>
        </authorList>
    </citation>
    <scope>NUCLEOTIDE SEQUENCE</scope>
    <source>
        <strain evidence="2">FL966</strain>
    </source>
</reference>
<sequence length="308" mass="34529">KGGPSNHRGLFTILTKHKENQLVRYCINMQQLGFGLTKSGVNHCIMEIIHYNKQLYLFGDKGPFNKLKQIINKNSLTATQIWNMDETEFVLVSKLEKVIAKKGSRQVHKVAYRNSHEHILVALTISATGLYISPLVIYKVSVYAISGLLQSASPKAVMGFTDISKVVTKYTFAKLFGPAFIETYALSAICNAFKATEIWLFNLKTISPNHLNPSLATEQFDIVPFPSQSSKLLILENKMLKNEIESLKVQLTATQKELGTYKSPGTSFLYSVFKYIPYVLQAGPLDTSSINQQEPGPFPKKRTMLPFA</sequence>
<proteinExistence type="predicted"/>
<dbReference type="OrthoDB" id="7693963at2759"/>
<name>A0A9N9JS22_9GLOM</name>
<gene>
    <name evidence="2" type="ORF">CPELLU_LOCUS17246</name>
</gene>
<dbReference type="AlphaFoldDB" id="A0A9N9JS22"/>
<dbReference type="EMBL" id="CAJVQA010028390">
    <property type="protein sequence ID" value="CAG8794516.1"/>
    <property type="molecule type" value="Genomic_DNA"/>
</dbReference>
<evidence type="ECO:0000313" key="3">
    <source>
        <dbReference type="Proteomes" id="UP000789759"/>
    </source>
</evidence>